<sequence length="383" mass="39915">MTRPVYVHDLDGLAAHARSVRAALPQGVELLYAVKANPDPGVLRTLAPVVDGFEAASRGELRRLAEVLPGRAPAAYAGPGKTDEDLAATLAAGVHRIHVESPAELRRLGALAAASGRSAQVLLRVNLPVAAPGASLVMGGGPSPFGLDPADAVECARRPPAGVEVRGIHAHLASGLDAPLAGTVAAAVVRWSVTEVGAAEVDVGGGMAVDYADPAARFDWASYGRSLAEVLDAYPGLRVRIEPGRSVTAYCGAYLTEVIDVKRSYGEWFVVVSGGTHHLRTPAAKGHPQPFSVHRRQDADGPRTDGGPVTVVGQLCTPKDVLSRSATAGPIGVGDVLAFAMAGAYAWNISHRDFLLHEPPLFRTGDPREVAADWAARPLRSSP</sequence>
<dbReference type="PANTHER" id="PTHR43727:SF2">
    <property type="entry name" value="GROUP IV DECARBOXYLASE"/>
    <property type="match status" value="1"/>
</dbReference>
<feature type="domain" description="Orn/DAP/Arg decarboxylase 2 N-terminal" evidence="5">
    <location>
        <begin position="13"/>
        <end position="249"/>
    </location>
</feature>
<dbReference type="EMBL" id="FSQT01000002">
    <property type="protein sequence ID" value="SIN32070.1"/>
    <property type="molecule type" value="Genomic_DNA"/>
</dbReference>
<name>A0A1N6ADJ4_9ACTN</name>
<keyword evidence="7" id="KW-1185">Reference proteome</keyword>
<comment type="cofactor">
    <cofactor evidence="1 3">
        <name>pyridoxal 5'-phosphate</name>
        <dbReference type="ChEBI" id="CHEBI:597326"/>
    </cofactor>
</comment>
<dbReference type="Pfam" id="PF02784">
    <property type="entry name" value="Orn_Arg_deC_N"/>
    <property type="match status" value="1"/>
</dbReference>
<dbReference type="RefSeq" id="WP_074316423.1">
    <property type="nucleotide sequence ID" value="NZ_FSQT01000002.1"/>
</dbReference>
<organism evidence="6 7">
    <name type="scientific">Micromonospora cremea</name>
    <dbReference type="NCBI Taxonomy" id="709881"/>
    <lineage>
        <taxon>Bacteria</taxon>
        <taxon>Bacillati</taxon>
        <taxon>Actinomycetota</taxon>
        <taxon>Actinomycetes</taxon>
        <taxon>Micromonosporales</taxon>
        <taxon>Micromonosporaceae</taxon>
        <taxon>Micromonospora</taxon>
    </lineage>
</organism>
<evidence type="ECO:0000256" key="2">
    <source>
        <dbReference type="ARBA" id="ARBA00022898"/>
    </source>
</evidence>
<dbReference type="GO" id="GO:0008836">
    <property type="term" value="F:diaminopimelate decarboxylase activity"/>
    <property type="evidence" value="ECO:0007669"/>
    <property type="project" value="TreeGrafter"/>
</dbReference>
<evidence type="ECO:0000256" key="3">
    <source>
        <dbReference type="PIRSR" id="PIRSR600183-50"/>
    </source>
</evidence>
<reference evidence="7" key="1">
    <citation type="submission" date="2016-12" db="EMBL/GenBank/DDBJ databases">
        <authorList>
            <person name="Varghese N."/>
            <person name="Submissions S."/>
        </authorList>
    </citation>
    <scope>NUCLEOTIDE SEQUENCE [LARGE SCALE GENOMIC DNA]</scope>
    <source>
        <strain evidence="7">DSM 45599</strain>
    </source>
</reference>
<feature type="active site" description="Proton donor" evidence="3">
    <location>
        <position position="316"/>
    </location>
</feature>
<proteinExistence type="predicted"/>
<protein>
    <submittedName>
        <fullName evidence="6">Diaminopimelate decarboxylase</fullName>
    </submittedName>
</protein>
<dbReference type="Gene3D" id="3.20.20.10">
    <property type="entry name" value="Alanine racemase"/>
    <property type="match status" value="1"/>
</dbReference>
<dbReference type="InterPro" id="IPR000183">
    <property type="entry name" value="Orn/DAP/Arg_de-COase"/>
</dbReference>
<dbReference type="AlphaFoldDB" id="A0A1N6ADJ4"/>
<evidence type="ECO:0000256" key="1">
    <source>
        <dbReference type="ARBA" id="ARBA00001933"/>
    </source>
</evidence>
<dbReference type="Proteomes" id="UP000185124">
    <property type="component" value="Unassembled WGS sequence"/>
</dbReference>
<evidence type="ECO:0000313" key="6">
    <source>
        <dbReference type="EMBL" id="SIN32070.1"/>
    </source>
</evidence>
<dbReference type="InterPro" id="IPR029066">
    <property type="entry name" value="PLP-binding_barrel"/>
</dbReference>
<dbReference type="OrthoDB" id="9802241at2"/>
<evidence type="ECO:0000259" key="5">
    <source>
        <dbReference type="Pfam" id="PF02784"/>
    </source>
</evidence>
<evidence type="ECO:0000313" key="7">
    <source>
        <dbReference type="Proteomes" id="UP000185124"/>
    </source>
</evidence>
<dbReference type="PANTHER" id="PTHR43727">
    <property type="entry name" value="DIAMINOPIMELATE DECARBOXYLASE"/>
    <property type="match status" value="1"/>
</dbReference>
<feature type="region of interest" description="Disordered" evidence="4">
    <location>
        <begin position="280"/>
        <end position="309"/>
    </location>
</feature>
<keyword evidence="2 3" id="KW-0663">Pyridoxal phosphate</keyword>
<evidence type="ECO:0000256" key="4">
    <source>
        <dbReference type="SAM" id="MobiDB-lite"/>
    </source>
</evidence>
<dbReference type="SUPFAM" id="SSF50621">
    <property type="entry name" value="Alanine racemase C-terminal domain-like"/>
    <property type="match status" value="1"/>
</dbReference>
<dbReference type="InterPro" id="IPR009006">
    <property type="entry name" value="Ala_racemase/Decarboxylase_C"/>
</dbReference>
<dbReference type="PRINTS" id="PR01179">
    <property type="entry name" value="ODADCRBXLASE"/>
</dbReference>
<feature type="modified residue" description="N6-(pyridoxal phosphate)lysine" evidence="3">
    <location>
        <position position="35"/>
    </location>
</feature>
<dbReference type="GO" id="GO:0009089">
    <property type="term" value="P:lysine biosynthetic process via diaminopimelate"/>
    <property type="evidence" value="ECO:0007669"/>
    <property type="project" value="TreeGrafter"/>
</dbReference>
<dbReference type="InterPro" id="IPR022644">
    <property type="entry name" value="De-COase2_N"/>
</dbReference>
<accession>A0A1N6ADJ4</accession>
<dbReference type="STRING" id="709881.SAMN04489832_5336"/>
<dbReference type="SUPFAM" id="SSF51419">
    <property type="entry name" value="PLP-binding barrel"/>
    <property type="match status" value="1"/>
</dbReference>
<gene>
    <name evidence="6" type="ORF">SAMN04489832_5336</name>
</gene>
<dbReference type="Gene3D" id="2.40.37.10">
    <property type="entry name" value="Lyase, Ornithine Decarboxylase, Chain A, domain 1"/>
    <property type="match status" value="1"/>
</dbReference>